<proteinExistence type="predicted"/>
<comment type="caution">
    <text evidence="2">The sequence shown here is derived from an EMBL/GenBank/DDBJ whole genome shotgun (WGS) entry which is preliminary data.</text>
</comment>
<dbReference type="EMBL" id="QXIR01000052">
    <property type="protein sequence ID" value="RIW27663.1"/>
    <property type="molecule type" value="Genomic_DNA"/>
</dbReference>
<dbReference type="OrthoDB" id="2427984at2"/>
<gene>
    <name evidence="2" type="ORF">D3H55_22695</name>
</gene>
<evidence type="ECO:0000313" key="2">
    <source>
        <dbReference type="EMBL" id="RIW27663.1"/>
    </source>
</evidence>
<evidence type="ECO:0000256" key="1">
    <source>
        <dbReference type="SAM" id="Phobius"/>
    </source>
</evidence>
<organism evidence="2 3">
    <name type="scientific">Bacillus salacetis</name>
    <dbReference type="NCBI Taxonomy" id="2315464"/>
    <lineage>
        <taxon>Bacteria</taxon>
        <taxon>Bacillati</taxon>
        <taxon>Bacillota</taxon>
        <taxon>Bacilli</taxon>
        <taxon>Bacillales</taxon>
        <taxon>Bacillaceae</taxon>
        <taxon>Bacillus</taxon>
    </lineage>
</organism>
<keyword evidence="3" id="KW-1185">Reference proteome</keyword>
<dbReference type="Proteomes" id="UP000265801">
    <property type="component" value="Unassembled WGS sequence"/>
</dbReference>
<sequence length="74" mass="8312">MVSGIYVYRKRKAAGITGFKTALTSICFYLIAVVNLLAFWFDFIGLISWALTLILLIAGAYFTKYLPPQQTEAK</sequence>
<feature type="transmembrane region" description="Helical" evidence="1">
    <location>
        <begin position="21"/>
        <end position="41"/>
    </location>
</feature>
<reference evidence="2 3" key="1">
    <citation type="submission" date="2018-09" db="EMBL/GenBank/DDBJ databases">
        <title>Bacillus saliacetes sp. nov., isolated from Thai shrimp paste (Ka-pi).</title>
        <authorList>
            <person name="Daroonpunt R."/>
            <person name="Tanasupawat S."/>
            <person name="Yiamsombut S."/>
        </authorList>
    </citation>
    <scope>NUCLEOTIDE SEQUENCE [LARGE SCALE GENOMIC DNA]</scope>
    <source>
        <strain evidence="2 3">SKP7-4</strain>
    </source>
</reference>
<accession>A0A3A1QM09</accession>
<name>A0A3A1QM09_9BACI</name>
<keyword evidence="1" id="KW-0472">Membrane</keyword>
<keyword evidence="1" id="KW-0812">Transmembrane</keyword>
<protein>
    <submittedName>
        <fullName evidence="2">Uncharacterized protein</fullName>
    </submittedName>
</protein>
<evidence type="ECO:0000313" key="3">
    <source>
        <dbReference type="Proteomes" id="UP000265801"/>
    </source>
</evidence>
<dbReference type="AlphaFoldDB" id="A0A3A1QM09"/>
<keyword evidence="1" id="KW-1133">Transmembrane helix</keyword>
<feature type="transmembrane region" description="Helical" evidence="1">
    <location>
        <begin position="47"/>
        <end position="66"/>
    </location>
</feature>